<dbReference type="EC" id="1.17.7.4" evidence="5"/>
<comment type="catalytic activity">
    <reaction evidence="5">
        <text>isopentenyl diphosphate + 2 oxidized [2Fe-2S]-[ferredoxin] + H2O = (2E)-4-hydroxy-3-methylbut-2-enyl diphosphate + 2 reduced [2Fe-2S]-[ferredoxin] + 2 H(+)</text>
        <dbReference type="Rhea" id="RHEA:24488"/>
        <dbReference type="Rhea" id="RHEA-COMP:10000"/>
        <dbReference type="Rhea" id="RHEA-COMP:10001"/>
        <dbReference type="ChEBI" id="CHEBI:15377"/>
        <dbReference type="ChEBI" id="CHEBI:15378"/>
        <dbReference type="ChEBI" id="CHEBI:33737"/>
        <dbReference type="ChEBI" id="CHEBI:33738"/>
        <dbReference type="ChEBI" id="CHEBI:128753"/>
        <dbReference type="ChEBI" id="CHEBI:128769"/>
        <dbReference type="EC" id="1.17.7.4"/>
    </reaction>
</comment>
<reference evidence="6" key="2">
    <citation type="submission" date="2020-01" db="EMBL/GenBank/DDBJ databases">
        <authorList>
            <person name="Campanaro S."/>
        </authorList>
    </citation>
    <scope>NUCLEOTIDE SEQUENCE</scope>
    <source>
        <strain evidence="6">AS06rmzACSIP_7</strain>
    </source>
</reference>
<dbReference type="GO" id="GO:0050992">
    <property type="term" value="P:dimethylallyl diphosphate biosynthetic process"/>
    <property type="evidence" value="ECO:0007669"/>
    <property type="project" value="UniProtKB-UniRule"/>
</dbReference>
<proteinExistence type="inferred from homology"/>
<dbReference type="InterPro" id="IPR003451">
    <property type="entry name" value="LytB/IspH"/>
</dbReference>
<dbReference type="CDD" id="cd13944">
    <property type="entry name" value="lytB_ispH"/>
    <property type="match status" value="1"/>
</dbReference>
<feature type="binding site" evidence="5">
    <location>
        <position position="258"/>
    </location>
    <ligand>
        <name>(2E)-4-hydroxy-3-methylbut-2-enyl diphosphate</name>
        <dbReference type="ChEBI" id="CHEBI:128753"/>
    </ligand>
</feature>
<comment type="caution">
    <text evidence="5">Lacks conserved residue(s) required for the propagation of feature annotation.</text>
</comment>
<comment type="caution">
    <text evidence="6">The sequence shown here is derived from an EMBL/GenBank/DDBJ whole genome shotgun (WGS) entry which is preliminary data.</text>
</comment>
<evidence type="ECO:0000256" key="2">
    <source>
        <dbReference type="ARBA" id="ARBA00022723"/>
    </source>
</evidence>
<feature type="binding site" evidence="5">
    <location>
        <position position="214"/>
    </location>
    <ligand>
        <name>isopentenyl diphosphate</name>
        <dbReference type="ChEBI" id="CHEBI:128769"/>
    </ligand>
</feature>
<keyword evidence="4 5" id="KW-0411">Iron-sulfur</keyword>
<sequence>MEVIRPKHTGFCFGVRRAIERVTREVGRGHGKIYTLGPIIHNPQTVNMLKEQGVIPVEDLSQVEDDGTVVFRTHGIKKEEEAYIREKGLKNIDATCPFVKRVRKYAVYLRKHGYKVVIAGDKNHPEVKSVLSYLDNDGIVLRESCSIELRKVGVVSQTTLDWETFKCVVAGLLDGAEEVRAYDTICRSTRERQREVAEIAGLVDVMLIVGGKNSANTAKLYEIAKKVQQRTYHIEAESDIHSEWFSGIRKVGLTGGSSTPDSIIDSLDRRLKNL</sequence>
<protein>
    <recommendedName>
        <fullName evidence="5">4-hydroxy-3-methylbut-2-enyl diphosphate reductase</fullName>
        <shortName evidence="5">HMBPP reductase</shortName>
        <ecNumber evidence="5">1.17.7.4</ecNumber>
    </recommendedName>
</protein>
<feature type="binding site" evidence="5">
    <location>
        <position position="216"/>
    </location>
    <ligand>
        <name>(2E)-4-hydroxy-3-methylbut-2-enyl diphosphate</name>
        <dbReference type="ChEBI" id="CHEBI:128753"/>
    </ligand>
</feature>
<reference evidence="6" key="1">
    <citation type="journal article" date="2020" name="Biotechnol. Biofuels">
        <title>New insights from the biogas microbiome by comprehensive genome-resolved metagenomics of nearly 1600 species originating from multiple anaerobic digesters.</title>
        <authorList>
            <person name="Campanaro S."/>
            <person name="Treu L."/>
            <person name="Rodriguez-R L.M."/>
            <person name="Kovalovszki A."/>
            <person name="Ziels R.M."/>
            <person name="Maus I."/>
            <person name="Zhu X."/>
            <person name="Kougias P.G."/>
            <person name="Basile A."/>
            <person name="Luo G."/>
            <person name="Schluter A."/>
            <person name="Konstantinidis K.T."/>
            <person name="Angelidaki I."/>
        </authorList>
    </citation>
    <scope>NUCLEOTIDE SEQUENCE</scope>
    <source>
        <strain evidence="6">AS06rmzACSIP_7</strain>
    </source>
</reference>
<feature type="binding site" evidence="5">
    <location>
        <position position="216"/>
    </location>
    <ligand>
        <name>isopentenyl diphosphate</name>
        <dbReference type="ChEBI" id="CHEBI:128769"/>
    </ligand>
</feature>
<evidence type="ECO:0000256" key="1">
    <source>
        <dbReference type="ARBA" id="ARBA00022485"/>
    </source>
</evidence>
<name>A0A971S0F4_9BACT</name>
<dbReference type="GO" id="GO:0051539">
    <property type="term" value="F:4 iron, 4 sulfur cluster binding"/>
    <property type="evidence" value="ECO:0007669"/>
    <property type="project" value="UniProtKB-UniRule"/>
</dbReference>
<keyword evidence="5 6" id="KW-0560">Oxidoreductase</keyword>
<dbReference type="GO" id="GO:0019288">
    <property type="term" value="P:isopentenyl diphosphate biosynthetic process, methylerythritol 4-phosphate pathway"/>
    <property type="evidence" value="ECO:0007669"/>
    <property type="project" value="UniProtKB-UniRule"/>
</dbReference>
<dbReference type="AlphaFoldDB" id="A0A971S0F4"/>
<feature type="binding site" evidence="5">
    <location>
        <position position="74"/>
    </location>
    <ligand>
        <name>dimethylallyl diphosphate</name>
        <dbReference type="ChEBI" id="CHEBI:57623"/>
    </ligand>
</feature>
<comment type="pathway">
    <text evidence="5">Isoprenoid biosynthesis; dimethylallyl diphosphate biosynthesis; dimethylallyl diphosphate from (2E)-4-hydroxy-3-methylbutenyl diphosphate: step 1/1.</text>
</comment>
<feature type="binding site" evidence="5">
    <location>
        <position position="124"/>
    </location>
    <ligand>
        <name>(2E)-4-hydroxy-3-methylbut-2-enyl diphosphate</name>
        <dbReference type="ChEBI" id="CHEBI:128753"/>
    </ligand>
</feature>
<feature type="binding site" evidence="5">
    <location>
        <position position="12"/>
    </location>
    <ligand>
        <name>[4Fe-4S] cluster</name>
        <dbReference type="ChEBI" id="CHEBI:49883"/>
    </ligand>
</feature>
<dbReference type="PANTHER" id="PTHR30426">
    <property type="entry name" value="4-HYDROXY-3-METHYLBUT-2-ENYL DIPHOSPHATE REDUCTASE"/>
    <property type="match status" value="1"/>
</dbReference>
<feature type="binding site" evidence="5">
    <location>
        <position position="214"/>
    </location>
    <ligand>
        <name>(2E)-4-hydroxy-3-methylbut-2-enyl diphosphate</name>
        <dbReference type="ChEBI" id="CHEBI:128753"/>
    </ligand>
</feature>
<feature type="binding site" evidence="5">
    <location>
        <position position="216"/>
    </location>
    <ligand>
        <name>dimethylallyl diphosphate</name>
        <dbReference type="ChEBI" id="CHEBI:57623"/>
    </ligand>
</feature>
<feature type="binding site" evidence="5">
    <location>
        <position position="41"/>
    </location>
    <ligand>
        <name>isopentenyl diphosphate</name>
        <dbReference type="ChEBI" id="CHEBI:128769"/>
    </ligand>
</feature>
<keyword evidence="5" id="KW-0414">Isoprene biosynthesis</keyword>
<dbReference type="GO" id="GO:0046872">
    <property type="term" value="F:metal ion binding"/>
    <property type="evidence" value="ECO:0007669"/>
    <property type="project" value="UniProtKB-KW"/>
</dbReference>
<feature type="binding site" evidence="5">
    <location>
        <position position="74"/>
    </location>
    <ligand>
        <name>(2E)-4-hydroxy-3-methylbut-2-enyl diphosphate</name>
        <dbReference type="ChEBI" id="CHEBI:128753"/>
    </ligand>
</feature>
<feature type="binding site" evidence="5">
    <location>
        <position position="214"/>
    </location>
    <ligand>
        <name>dimethylallyl diphosphate</name>
        <dbReference type="ChEBI" id="CHEBI:57623"/>
    </ligand>
</feature>
<feature type="active site" description="Proton donor" evidence="5">
    <location>
        <position position="126"/>
    </location>
</feature>
<dbReference type="Gene3D" id="3.40.1010.20">
    <property type="entry name" value="4-hydroxy-3-methylbut-2-enyl diphosphate reductase, catalytic domain"/>
    <property type="match status" value="2"/>
</dbReference>
<evidence type="ECO:0000256" key="5">
    <source>
        <dbReference type="HAMAP-Rule" id="MF_00191"/>
    </source>
</evidence>
<dbReference type="NCBIfam" id="TIGR00216">
    <property type="entry name" value="ispH_lytB"/>
    <property type="match status" value="1"/>
</dbReference>
<dbReference type="PANTHER" id="PTHR30426:SF0">
    <property type="entry name" value="4-HYDROXY-3-METHYLBUT-2-ENYL DIPHOSPHATE REDUCTASE"/>
    <property type="match status" value="1"/>
</dbReference>
<dbReference type="HAMAP" id="MF_00191">
    <property type="entry name" value="IspH"/>
    <property type="match status" value="1"/>
</dbReference>
<comment type="similarity">
    <text evidence="5">Belongs to the IspH family.</text>
</comment>
<feature type="binding site" evidence="5">
    <location>
        <position position="41"/>
    </location>
    <ligand>
        <name>(2E)-4-hydroxy-3-methylbut-2-enyl diphosphate</name>
        <dbReference type="ChEBI" id="CHEBI:128753"/>
    </ligand>
</feature>
<keyword evidence="3 5" id="KW-0408">Iron</keyword>
<keyword evidence="1 5" id="KW-0004">4Fe-4S</keyword>
<dbReference type="Gene3D" id="3.40.50.11270">
    <property type="match status" value="1"/>
</dbReference>
<dbReference type="GO" id="GO:0051745">
    <property type="term" value="F:4-hydroxy-3-methylbut-2-enyl diphosphate reductase activity"/>
    <property type="evidence" value="ECO:0007669"/>
    <property type="project" value="UniProtKB-UniRule"/>
</dbReference>
<comment type="catalytic activity">
    <reaction evidence="5">
        <text>dimethylallyl diphosphate + 2 oxidized [2Fe-2S]-[ferredoxin] + H2O = (2E)-4-hydroxy-3-methylbut-2-enyl diphosphate + 2 reduced [2Fe-2S]-[ferredoxin] + 2 H(+)</text>
        <dbReference type="Rhea" id="RHEA:24825"/>
        <dbReference type="Rhea" id="RHEA-COMP:10000"/>
        <dbReference type="Rhea" id="RHEA-COMP:10001"/>
        <dbReference type="ChEBI" id="CHEBI:15377"/>
        <dbReference type="ChEBI" id="CHEBI:15378"/>
        <dbReference type="ChEBI" id="CHEBI:33737"/>
        <dbReference type="ChEBI" id="CHEBI:33738"/>
        <dbReference type="ChEBI" id="CHEBI:57623"/>
        <dbReference type="ChEBI" id="CHEBI:128753"/>
        <dbReference type="EC" id="1.17.7.4"/>
    </reaction>
</comment>
<evidence type="ECO:0000256" key="4">
    <source>
        <dbReference type="ARBA" id="ARBA00023014"/>
    </source>
</evidence>
<gene>
    <name evidence="5 6" type="primary">ispH</name>
    <name evidence="6" type="ORF">GXY80_06025</name>
</gene>
<feature type="binding site" evidence="5">
    <location>
        <position position="124"/>
    </location>
    <ligand>
        <name>isopentenyl diphosphate</name>
        <dbReference type="ChEBI" id="CHEBI:128769"/>
    </ligand>
</feature>
<evidence type="ECO:0000313" key="6">
    <source>
        <dbReference type="EMBL" id="NLW35026.1"/>
    </source>
</evidence>
<feature type="binding site" evidence="5">
    <location>
        <position position="96"/>
    </location>
    <ligand>
        <name>[4Fe-4S] cluster</name>
        <dbReference type="ChEBI" id="CHEBI:49883"/>
    </ligand>
</feature>
<evidence type="ECO:0000313" key="7">
    <source>
        <dbReference type="Proteomes" id="UP000777265"/>
    </source>
</evidence>
<comment type="function">
    <text evidence="5">Catalyzes the conversion of 1-hydroxy-2-methyl-2-(E)-butenyl 4-diphosphate (HMBPP) into a mixture of isopentenyl diphosphate (IPP) and dimethylallyl diphosphate (DMAPP). Acts in the terminal step of the DOXP/MEP pathway for isoprenoid precursor biosynthesis.</text>
</comment>
<feature type="binding site" evidence="5">
    <location>
        <position position="158"/>
    </location>
    <ligand>
        <name>(2E)-4-hydroxy-3-methylbut-2-enyl diphosphate</name>
        <dbReference type="ChEBI" id="CHEBI:128753"/>
    </ligand>
</feature>
<feature type="binding site" evidence="5">
    <location>
        <position position="258"/>
    </location>
    <ligand>
        <name>dimethylallyl diphosphate</name>
        <dbReference type="ChEBI" id="CHEBI:57623"/>
    </ligand>
</feature>
<feature type="binding site" evidence="5">
    <location>
        <position position="258"/>
    </location>
    <ligand>
        <name>isopentenyl diphosphate</name>
        <dbReference type="ChEBI" id="CHEBI:128769"/>
    </ligand>
</feature>
<feature type="binding site" evidence="5">
    <location>
        <position position="186"/>
    </location>
    <ligand>
        <name>[4Fe-4S] cluster</name>
        <dbReference type="ChEBI" id="CHEBI:49883"/>
    </ligand>
</feature>
<comment type="cofactor">
    <cofactor evidence="5">
        <name>[4Fe-4S] cluster</name>
        <dbReference type="ChEBI" id="CHEBI:49883"/>
    </cofactor>
    <text evidence="5">Binds 1 [4Fe-4S] cluster per subunit.</text>
</comment>
<dbReference type="GO" id="GO:0016114">
    <property type="term" value="P:terpenoid biosynthetic process"/>
    <property type="evidence" value="ECO:0007669"/>
    <property type="project" value="UniProtKB-UniRule"/>
</dbReference>
<organism evidence="6 7">
    <name type="scientific">Syntrophorhabdus aromaticivorans</name>
    <dbReference type="NCBI Taxonomy" id="328301"/>
    <lineage>
        <taxon>Bacteria</taxon>
        <taxon>Pseudomonadati</taxon>
        <taxon>Thermodesulfobacteriota</taxon>
        <taxon>Syntrophorhabdia</taxon>
        <taxon>Syntrophorhabdales</taxon>
        <taxon>Syntrophorhabdaceae</taxon>
        <taxon>Syntrophorhabdus</taxon>
    </lineage>
</organism>
<dbReference type="EMBL" id="JAAYEE010000099">
    <property type="protein sequence ID" value="NLW35026.1"/>
    <property type="molecule type" value="Genomic_DNA"/>
</dbReference>
<keyword evidence="2 5" id="KW-0479">Metal-binding</keyword>
<dbReference type="Proteomes" id="UP000777265">
    <property type="component" value="Unassembled WGS sequence"/>
</dbReference>
<comment type="pathway">
    <text evidence="5">Isoprenoid biosynthesis; isopentenyl diphosphate biosynthesis via DXP pathway; isopentenyl diphosphate from 1-deoxy-D-xylulose 5-phosphate: step 6/6.</text>
</comment>
<evidence type="ECO:0000256" key="3">
    <source>
        <dbReference type="ARBA" id="ARBA00023004"/>
    </source>
</evidence>
<dbReference type="Pfam" id="PF02401">
    <property type="entry name" value="LYTB"/>
    <property type="match status" value="1"/>
</dbReference>
<feature type="binding site" evidence="5">
    <location>
        <position position="74"/>
    </location>
    <ligand>
        <name>isopentenyl diphosphate</name>
        <dbReference type="ChEBI" id="CHEBI:128769"/>
    </ligand>
</feature>
<accession>A0A971S0F4</accession>
<feature type="binding site" evidence="5">
    <location>
        <position position="124"/>
    </location>
    <ligand>
        <name>dimethylallyl diphosphate</name>
        <dbReference type="ChEBI" id="CHEBI:57623"/>
    </ligand>
</feature>
<feature type="binding site" evidence="5">
    <location>
        <position position="41"/>
    </location>
    <ligand>
        <name>dimethylallyl diphosphate</name>
        <dbReference type="ChEBI" id="CHEBI:57623"/>
    </ligand>
</feature>